<proteinExistence type="predicted"/>
<reference evidence="1" key="1">
    <citation type="submission" date="2020-12" db="EMBL/GenBank/DDBJ databases">
        <title>Metabolic potential, ecology and presence of endohyphal bacteria is reflected in genomic diversity of Mucoromycotina.</title>
        <authorList>
            <person name="Muszewska A."/>
            <person name="Okrasinska A."/>
            <person name="Steczkiewicz K."/>
            <person name="Drgas O."/>
            <person name="Orlowska M."/>
            <person name="Perlinska-Lenart U."/>
            <person name="Aleksandrzak-Piekarczyk T."/>
            <person name="Szatraj K."/>
            <person name="Zielenkiewicz U."/>
            <person name="Pilsyk S."/>
            <person name="Malc E."/>
            <person name="Mieczkowski P."/>
            <person name="Kruszewska J.S."/>
            <person name="Biernat P."/>
            <person name="Pawlowska J."/>
        </authorList>
    </citation>
    <scope>NUCLEOTIDE SEQUENCE</scope>
    <source>
        <strain evidence="1">WA0000067209</strain>
    </source>
</reference>
<protein>
    <submittedName>
        <fullName evidence="1">Uncharacterized protein</fullName>
    </submittedName>
</protein>
<evidence type="ECO:0000313" key="2">
    <source>
        <dbReference type="Proteomes" id="UP000654370"/>
    </source>
</evidence>
<dbReference type="OrthoDB" id="2306919at2759"/>
<organism evidence="1 2">
    <name type="scientific">Mortierella isabellina</name>
    <name type="common">Filamentous fungus</name>
    <name type="synonym">Umbelopsis isabellina</name>
    <dbReference type="NCBI Taxonomy" id="91625"/>
    <lineage>
        <taxon>Eukaryota</taxon>
        <taxon>Fungi</taxon>
        <taxon>Fungi incertae sedis</taxon>
        <taxon>Mucoromycota</taxon>
        <taxon>Mucoromycotina</taxon>
        <taxon>Umbelopsidomycetes</taxon>
        <taxon>Umbelopsidales</taxon>
        <taxon>Umbelopsidaceae</taxon>
        <taxon>Umbelopsis</taxon>
    </lineage>
</organism>
<gene>
    <name evidence="1" type="ORF">INT43_006892</name>
</gene>
<name>A0A8H7PX94_MORIS</name>
<evidence type="ECO:0000313" key="1">
    <source>
        <dbReference type="EMBL" id="KAG2181967.1"/>
    </source>
</evidence>
<dbReference type="Proteomes" id="UP000654370">
    <property type="component" value="Unassembled WGS sequence"/>
</dbReference>
<dbReference type="EMBL" id="JAEPQZ010000004">
    <property type="protein sequence ID" value="KAG2181967.1"/>
    <property type="molecule type" value="Genomic_DNA"/>
</dbReference>
<sequence length="153" mass="17929">MGLSRLPTPEPILEKLLSRDPLPPMVPSHVYNAELTAKIDALPLHANVKAGLHLLNDDWKKAHDLVEPLDPDQTANYWHAIVHRREGDFWNSKWWFRKIRHPLLKTVYGSDENRGAQAFVDQVERGENLMRLEEKQFNEMRLLMEHAFKEYAQ</sequence>
<keyword evidence="2" id="KW-1185">Reference proteome</keyword>
<comment type="caution">
    <text evidence="1">The sequence shown here is derived from an EMBL/GenBank/DDBJ whole genome shotgun (WGS) entry which is preliminary data.</text>
</comment>
<dbReference type="AlphaFoldDB" id="A0A8H7PX94"/>
<accession>A0A8H7PX94</accession>